<dbReference type="RefSeq" id="WP_425586370.1">
    <property type="nucleotide sequence ID" value="NZ_BAAAYL010000003.1"/>
</dbReference>
<dbReference type="InterPro" id="IPR013381">
    <property type="entry name" value="CRISPR-assoc_prot_Cse1"/>
</dbReference>
<protein>
    <recommendedName>
        <fullName evidence="3">Type I-E CRISPR-associated protein Cse1/CasA</fullName>
    </recommendedName>
</protein>
<evidence type="ECO:0008006" key="3">
    <source>
        <dbReference type="Google" id="ProtNLM"/>
    </source>
</evidence>
<keyword evidence="2" id="KW-1185">Reference proteome</keyword>
<name>A0ABP6SNN3_9ACTN</name>
<reference evidence="2" key="1">
    <citation type="journal article" date="2019" name="Int. J. Syst. Evol. Microbiol.">
        <title>The Global Catalogue of Microorganisms (GCM) 10K type strain sequencing project: providing services to taxonomists for standard genome sequencing and annotation.</title>
        <authorList>
            <consortium name="The Broad Institute Genomics Platform"/>
            <consortium name="The Broad Institute Genome Sequencing Center for Infectious Disease"/>
            <person name="Wu L."/>
            <person name="Ma J."/>
        </authorList>
    </citation>
    <scope>NUCLEOTIDE SEQUENCE [LARGE SCALE GENOMIC DNA]</scope>
    <source>
        <strain evidence="2">JCM 9651</strain>
    </source>
</reference>
<comment type="caution">
    <text evidence="1">The sequence shown here is derived from an EMBL/GenBank/DDBJ whole genome shotgun (WGS) entry which is preliminary data.</text>
</comment>
<sequence length="521" mass="56300">MAIDPWVDVTMTDGSPGRLGLAGLLAEAHRIEALAVGMPPAECGLLRILYALGLRAAGLEEMTGGDRYALLEAGRFDPELVAGYFSQYEGRFGLFDPARPWMQEPRLPGQMDTVLESGRRKGERVRKSSGVGKLAWGRASATSSAWFGPFHDGNPVPVPAAEAALHLVAWLWYGQGGPQGPDRTTKTQKKRHASVAPLRGLVSYHPTGRTLFETIVLGIPEVEEPPEVDADLAPWEADVLPDPDGTLPEAAGPVSLLTARAQHALLLVPDDERSSASDLYVSWAWPDTLPAVRDPYVMWRESEKGTPYPQRAQVGRSLFRDLDGLLLHANPGAVARRPLIMDAIHDVPATVLTHVGVTAYGFEQSREKGGGEVGWYRSATPPVLVALREEEAANTARIAVVRERAELAGSRLVWALDSVWKETAVPAGGKVPPSPWGKAAEAGYWPRAEAAFWEILGGGEWDSAPEAFGRIALDVYDRLTREAADADDPRTVRAAVVHRRKVLSALRTGSVKTDQGKGNAA</sequence>
<dbReference type="Pfam" id="PF09481">
    <property type="entry name" value="CRISPR_Cse1"/>
    <property type="match status" value="1"/>
</dbReference>
<proteinExistence type="predicted"/>
<evidence type="ECO:0000313" key="1">
    <source>
        <dbReference type="EMBL" id="GAA3380946.1"/>
    </source>
</evidence>
<accession>A0ABP6SNN3</accession>
<dbReference type="NCBIfam" id="TIGR02547">
    <property type="entry name" value="casA_cse1"/>
    <property type="match status" value="1"/>
</dbReference>
<dbReference type="Proteomes" id="UP001499990">
    <property type="component" value="Unassembled WGS sequence"/>
</dbReference>
<dbReference type="EMBL" id="BAAAYL010000003">
    <property type="protein sequence ID" value="GAA3380946.1"/>
    <property type="molecule type" value="Genomic_DNA"/>
</dbReference>
<evidence type="ECO:0000313" key="2">
    <source>
        <dbReference type="Proteomes" id="UP001499990"/>
    </source>
</evidence>
<gene>
    <name evidence="1" type="ORF">GCM10020367_70270</name>
</gene>
<organism evidence="1 2">
    <name type="scientific">Streptomyces sannanensis</name>
    <dbReference type="NCBI Taxonomy" id="285536"/>
    <lineage>
        <taxon>Bacteria</taxon>
        <taxon>Bacillati</taxon>
        <taxon>Actinomycetota</taxon>
        <taxon>Actinomycetes</taxon>
        <taxon>Kitasatosporales</taxon>
        <taxon>Streptomycetaceae</taxon>
        <taxon>Streptomyces</taxon>
    </lineage>
</organism>